<comment type="caution">
    <text evidence="7">The sequence shown here is derived from an EMBL/GenBank/DDBJ whole genome shotgun (WGS) entry which is preliminary data.</text>
</comment>
<evidence type="ECO:0000256" key="4">
    <source>
        <dbReference type="ARBA" id="ARBA00022842"/>
    </source>
</evidence>
<dbReference type="Proteomes" id="UP000229896">
    <property type="component" value="Unassembled WGS sequence"/>
</dbReference>
<feature type="non-terminal residue" evidence="7">
    <location>
        <position position="1"/>
    </location>
</feature>
<keyword evidence="2" id="KW-0597">Phosphoprotein</keyword>
<keyword evidence="4" id="KW-0460">Magnesium</keyword>
<protein>
    <submittedName>
        <fullName evidence="7">Phosphomannomutase</fullName>
    </submittedName>
</protein>
<dbReference type="SUPFAM" id="SSF55957">
    <property type="entry name" value="Phosphoglucomutase, C-terminal domain"/>
    <property type="match status" value="1"/>
</dbReference>
<dbReference type="PANTHER" id="PTHR43771">
    <property type="entry name" value="PHOSPHOMANNOMUTASE"/>
    <property type="match status" value="1"/>
</dbReference>
<dbReference type="EMBL" id="PEXI01000028">
    <property type="protein sequence ID" value="PIU24490.1"/>
    <property type="molecule type" value="Genomic_DNA"/>
</dbReference>
<name>A0A2M6YCR7_9BACT</name>
<reference evidence="8" key="1">
    <citation type="submission" date="2017-09" db="EMBL/GenBank/DDBJ databases">
        <title>Depth-based differentiation of microbial function through sediment-hosted aquifers and enrichment of novel symbionts in the deep terrestrial subsurface.</title>
        <authorList>
            <person name="Probst A.J."/>
            <person name="Ladd B."/>
            <person name="Jarett J.K."/>
            <person name="Geller-Mcgrath D.E."/>
            <person name="Sieber C.M.K."/>
            <person name="Emerson J.B."/>
            <person name="Anantharaman K."/>
            <person name="Thomas B.C."/>
            <person name="Malmstrom R."/>
            <person name="Stieglmeier M."/>
            <person name="Klingl A."/>
            <person name="Woyke T."/>
            <person name="Ryan C.M."/>
            <person name="Banfield J.F."/>
        </authorList>
    </citation>
    <scope>NUCLEOTIDE SEQUENCE [LARGE SCALE GENOMIC DNA]</scope>
</reference>
<comment type="cofactor">
    <cofactor evidence="1">
        <name>Mg(2+)</name>
        <dbReference type="ChEBI" id="CHEBI:18420"/>
    </cofactor>
</comment>
<gene>
    <name evidence="7" type="ORF">COT12_00790</name>
</gene>
<accession>A0A2M6YCR7</accession>
<evidence type="ECO:0000256" key="5">
    <source>
        <dbReference type="ARBA" id="ARBA00023235"/>
    </source>
</evidence>
<dbReference type="GO" id="GO:0046872">
    <property type="term" value="F:metal ion binding"/>
    <property type="evidence" value="ECO:0007669"/>
    <property type="project" value="UniProtKB-KW"/>
</dbReference>
<feature type="domain" description="Alpha-D-phosphohexomutase C-terminal" evidence="6">
    <location>
        <begin position="6"/>
        <end position="70"/>
    </location>
</feature>
<organism evidence="7 8">
    <name type="scientific">Candidatus Berkelbacteria bacterium CG08_land_8_20_14_0_20_39_8</name>
    <dbReference type="NCBI Taxonomy" id="1974511"/>
    <lineage>
        <taxon>Bacteria</taxon>
        <taxon>Candidatus Berkelbacteria</taxon>
    </lineage>
</organism>
<evidence type="ECO:0000256" key="3">
    <source>
        <dbReference type="ARBA" id="ARBA00022723"/>
    </source>
</evidence>
<keyword evidence="3" id="KW-0479">Metal-binding</keyword>
<dbReference type="InterPro" id="IPR036900">
    <property type="entry name" value="A-D-PHexomutase_C_sf"/>
</dbReference>
<dbReference type="GO" id="GO:0016868">
    <property type="term" value="F:intramolecular phosphotransferase activity"/>
    <property type="evidence" value="ECO:0007669"/>
    <property type="project" value="InterPro"/>
</dbReference>
<evidence type="ECO:0000256" key="2">
    <source>
        <dbReference type="ARBA" id="ARBA00022553"/>
    </source>
</evidence>
<keyword evidence="5" id="KW-0413">Isomerase</keyword>
<evidence type="ECO:0000313" key="8">
    <source>
        <dbReference type="Proteomes" id="UP000229896"/>
    </source>
</evidence>
<evidence type="ECO:0000256" key="1">
    <source>
        <dbReference type="ARBA" id="ARBA00001946"/>
    </source>
</evidence>
<dbReference type="AlphaFoldDB" id="A0A2M6YCR7"/>
<evidence type="ECO:0000313" key="7">
    <source>
        <dbReference type="EMBL" id="PIU24490.1"/>
    </source>
</evidence>
<dbReference type="Pfam" id="PF00408">
    <property type="entry name" value="PGM_PMM_IV"/>
    <property type="match status" value="1"/>
</dbReference>
<evidence type="ECO:0000259" key="6">
    <source>
        <dbReference type="Pfam" id="PF00408"/>
    </source>
</evidence>
<proteinExistence type="predicted"/>
<dbReference type="Gene3D" id="3.30.310.50">
    <property type="entry name" value="Alpha-D-phosphohexomutase, C-terminal domain"/>
    <property type="match status" value="1"/>
</dbReference>
<dbReference type="PANTHER" id="PTHR43771:SF1">
    <property type="entry name" value="PHOSPHOMANNOMUTASE"/>
    <property type="match status" value="1"/>
</dbReference>
<dbReference type="InterPro" id="IPR005843">
    <property type="entry name" value="A-D-PHexomutase_C"/>
</dbReference>
<sequence length="80" mass="9372">YFLSGEINLTVENPKVVIEKLKEKYFDGKINKIDGVTIEYPDWWFNLRSSNTEPVVRLNIEAGNENMLDDKKQELLKNII</sequence>